<keyword evidence="4" id="KW-1185">Reference proteome</keyword>
<gene>
    <name evidence="3" type="ORF">KTH90_08410</name>
</gene>
<dbReference type="InterPro" id="IPR045886">
    <property type="entry name" value="ThiF/MoeB/HesA"/>
</dbReference>
<comment type="caution">
    <text evidence="3">The sequence shown here is derived from an EMBL/GenBank/DDBJ whole genome shotgun (WGS) entry which is preliminary data.</text>
</comment>
<dbReference type="PANTHER" id="PTHR10953">
    <property type="entry name" value="UBIQUITIN-ACTIVATING ENZYME E1"/>
    <property type="match status" value="1"/>
</dbReference>
<name>A0ABS6K688_9FIRM</name>
<keyword evidence="1" id="KW-0812">Transmembrane</keyword>
<dbReference type="InterPro" id="IPR000594">
    <property type="entry name" value="ThiF_NAD_FAD-bd"/>
</dbReference>
<feature type="transmembrane region" description="Helical" evidence="1">
    <location>
        <begin position="23"/>
        <end position="45"/>
    </location>
</feature>
<dbReference type="InterPro" id="IPR035985">
    <property type="entry name" value="Ubiquitin-activating_enz"/>
</dbReference>
<sequence>MDIQRYNRQEKLKYLQGSGQKKLFAASILLVGAGGLGCSVLQGLAGAGIGRIGIMDHDRITLNNLNRQFLYTPADIGRWKTEVAAAWLARFSPGIQSEVYTYRLTRANADLAEEFDLVIAAVDNLETRLLLNEACVRRNIPLIDGGINGWGGCLFYVKQAGGPCLACLYPQAMENDREPAAFGTMAGMIGMAQAQMAVLALTGHTEGFEGKYIWFDGVNMEFHHTIIQPQSGCVVCGGHAQKQAGNESN</sequence>
<dbReference type="RefSeq" id="WP_238726626.1">
    <property type="nucleotide sequence ID" value="NZ_JAHQCX010000004.1"/>
</dbReference>
<feature type="domain" description="THIF-type NAD/FAD binding fold" evidence="2">
    <location>
        <begin position="6"/>
        <end position="233"/>
    </location>
</feature>
<dbReference type="Proteomes" id="UP001314681">
    <property type="component" value="Unassembled WGS sequence"/>
</dbReference>
<dbReference type="CDD" id="cd00757">
    <property type="entry name" value="ThiF_MoeB_HesA_family"/>
    <property type="match status" value="1"/>
</dbReference>
<dbReference type="Pfam" id="PF00899">
    <property type="entry name" value="ThiF"/>
    <property type="match status" value="1"/>
</dbReference>
<evidence type="ECO:0000259" key="2">
    <source>
        <dbReference type="Pfam" id="PF00899"/>
    </source>
</evidence>
<accession>A0ABS6K688</accession>
<keyword evidence="1" id="KW-0472">Membrane</keyword>
<proteinExistence type="predicted"/>
<reference evidence="3 4" key="1">
    <citation type="submission" date="2021-06" db="EMBL/GenBank/DDBJ databases">
        <title>Description of novel taxa of the family Lachnospiraceae.</title>
        <authorList>
            <person name="Chaplin A.V."/>
            <person name="Sokolova S.R."/>
            <person name="Pikina A.P."/>
            <person name="Korzhanova M."/>
            <person name="Belova V."/>
            <person name="Korostin D."/>
            <person name="Efimov B.A."/>
        </authorList>
    </citation>
    <scope>NUCLEOTIDE SEQUENCE [LARGE SCALE GENOMIC DNA]</scope>
    <source>
        <strain evidence="3 4">ASD4241</strain>
    </source>
</reference>
<evidence type="ECO:0000313" key="3">
    <source>
        <dbReference type="EMBL" id="MBU9726035.1"/>
    </source>
</evidence>
<dbReference type="EMBL" id="JAHQCX010000004">
    <property type="protein sequence ID" value="MBU9726035.1"/>
    <property type="molecule type" value="Genomic_DNA"/>
</dbReference>
<protein>
    <submittedName>
        <fullName evidence="3">HesA/MoeB/ThiF family protein</fullName>
    </submittedName>
</protein>
<evidence type="ECO:0000256" key="1">
    <source>
        <dbReference type="SAM" id="Phobius"/>
    </source>
</evidence>
<keyword evidence="1" id="KW-1133">Transmembrane helix</keyword>
<evidence type="ECO:0000313" key="4">
    <source>
        <dbReference type="Proteomes" id="UP001314681"/>
    </source>
</evidence>
<dbReference type="SUPFAM" id="SSF69572">
    <property type="entry name" value="Activating enzymes of the ubiquitin-like proteins"/>
    <property type="match status" value="1"/>
</dbReference>
<dbReference type="PANTHER" id="PTHR10953:SF102">
    <property type="entry name" value="ADENYLYLTRANSFERASE AND SULFURTRANSFERASE MOCS3"/>
    <property type="match status" value="1"/>
</dbReference>
<dbReference type="Gene3D" id="3.40.50.720">
    <property type="entry name" value="NAD(P)-binding Rossmann-like Domain"/>
    <property type="match status" value="1"/>
</dbReference>
<organism evidence="3 4">
    <name type="scientific">Diplocloster modestus</name>
    <dbReference type="NCBI Taxonomy" id="2850322"/>
    <lineage>
        <taxon>Bacteria</taxon>
        <taxon>Bacillati</taxon>
        <taxon>Bacillota</taxon>
        <taxon>Clostridia</taxon>
        <taxon>Lachnospirales</taxon>
        <taxon>Lachnospiraceae</taxon>
        <taxon>Diplocloster</taxon>
    </lineage>
</organism>